<protein>
    <submittedName>
        <fullName evidence="1">Uncharacterized protein</fullName>
    </submittedName>
</protein>
<dbReference type="EMBL" id="JAAALK010000288">
    <property type="protein sequence ID" value="KAG8055038.1"/>
    <property type="molecule type" value="Genomic_DNA"/>
</dbReference>
<keyword evidence="2" id="KW-1185">Reference proteome</keyword>
<proteinExistence type="predicted"/>
<evidence type="ECO:0000313" key="2">
    <source>
        <dbReference type="Proteomes" id="UP000729402"/>
    </source>
</evidence>
<sequence>MRAREPLRLVAGRVKVVEQLLVVDGDVERPARAAVNDVGHLGEVEDGNPLHIWFRSQGCCQLSTVEALRRMADGTEKKKSSQLLAGGDDIALFLLVRLTQG</sequence>
<reference evidence="1" key="2">
    <citation type="submission" date="2021-02" db="EMBL/GenBank/DDBJ databases">
        <authorList>
            <person name="Kimball J.A."/>
            <person name="Haas M.W."/>
            <person name="Macchietto M."/>
            <person name="Kono T."/>
            <person name="Duquette J."/>
            <person name="Shao M."/>
        </authorList>
    </citation>
    <scope>NUCLEOTIDE SEQUENCE</scope>
    <source>
        <tissue evidence="1">Fresh leaf tissue</tissue>
    </source>
</reference>
<gene>
    <name evidence="1" type="ORF">GUJ93_ZPchr0001g30203</name>
</gene>
<reference evidence="1" key="1">
    <citation type="journal article" date="2021" name="bioRxiv">
        <title>Whole Genome Assembly and Annotation of Northern Wild Rice, Zizania palustris L., Supports a Whole Genome Duplication in the Zizania Genus.</title>
        <authorList>
            <person name="Haas M."/>
            <person name="Kono T."/>
            <person name="Macchietto M."/>
            <person name="Millas R."/>
            <person name="McGilp L."/>
            <person name="Shao M."/>
            <person name="Duquette J."/>
            <person name="Hirsch C.N."/>
            <person name="Kimball J."/>
        </authorList>
    </citation>
    <scope>NUCLEOTIDE SEQUENCE</scope>
    <source>
        <tissue evidence="1">Fresh leaf tissue</tissue>
    </source>
</reference>
<comment type="caution">
    <text evidence="1">The sequence shown here is derived from an EMBL/GenBank/DDBJ whole genome shotgun (WGS) entry which is preliminary data.</text>
</comment>
<evidence type="ECO:0000313" key="1">
    <source>
        <dbReference type="EMBL" id="KAG8055038.1"/>
    </source>
</evidence>
<accession>A0A8J5VPF4</accession>
<dbReference type="AlphaFoldDB" id="A0A8J5VPF4"/>
<dbReference type="Proteomes" id="UP000729402">
    <property type="component" value="Unassembled WGS sequence"/>
</dbReference>
<name>A0A8J5VPF4_ZIZPA</name>
<organism evidence="1 2">
    <name type="scientific">Zizania palustris</name>
    <name type="common">Northern wild rice</name>
    <dbReference type="NCBI Taxonomy" id="103762"/>
    <lineage>
        <taxon>Eukaryota</taxon>
        <taxon>Viridiplantae</taxon>
        <taxon>Streptophyta</taxon>
        <taxon>Embryophyta</taxon>
        <taxon>Tracheophyta</taxon>
        <taxon>Spermatophyta</taxon>
        <taxon>Magnoliopsida</taxon>
        <taxon>Liliopsida</taxon>
        <taxon>Poales</taxon>
        <taxon>Poaceae</taxon>
        <taxon>BOP clade</taxon>
        <taxon>Oryzoideae</taxon>
        <taxon>Oryzeae</taxon>
        <taxon>Zizaniinae</taxon>
        <taxon>Zizania</taxon>
    </lineage>
</organism>